<organism evidence="3 4">
    <name type="scientific">Trametes pubescens</name>
    <name type="common">White-rot fungus</name>
    <dbReference type="NCBI Taxonomy" id="154538"/>
    <lineage>
        <taxon>Eukaryota</taxon>
        <taxon>Fungi</taxon>
        <taxon>Dikarya</taxon>
        <taxon>Basidiomycota</taxon>
        <taxon>Agaricomycotina</taxon>
        <taxon>Agaricomycetes</taxon>
        <taxon>Polyporales</taxon>
        <taxon>Polyporaceae</taxon>
        <taxon>Trametes</taxon>
    </lineage>
</organism>
<feature type="region of interest" description="Disordered" evidence="1">
    <location>
        <begin position="68"/>
        <end position="92"/>
    </location>
</feature>
<sequence>MAMGIRRPGYQLLSLIPPTAFPETQTIAHTPCLLPDQLGIYLSVYVPLIVLSLAILLLSNIRRSCTRHSSPTVRSSEWTSLDPADAAEPDYDLPPPSAWRSKEFPRPGWSSTPSRGLFLSLDRAIPQRHVEVSRLFCHYCPEN</sequence>
<dbReference type="AlphaFoldDB" id="A0A1M2VHT2"/>
<dbReference type="STRING" id="154538.A0A1M2VHT2"/>
<dbReference type="OrthoDB" id="5977743at2759"/>
<evidence type="ECO:0000313" key="3">
    <source>
        <dbReference type="EMBL" id="OJT07141.1"/>
    </source>
</evidence>
<comment type="caution">
    <text evidence="3">The sequence shown here is derived from an EMBL/GenBank/DDBJ whole genome shotgun (WGS) entry which is preliminary data.</text>
</comment>
<reference evidence="3 4" key="1">
    <citation type="submission" date="2016-10" db="EMBL/GenBank/DDBJ databases">
        <title>Genome sequence of the basidiomycete white-rot fungus Trametes pubescens.</title>
        <authorList>
            <person name="Makela M.R."/>
            <person name="Granchi Z."/>
            <person name="Peng M."/>
            <person name="De Vries R.P."/>
            <person name="Grigoriev I."/>
            <person name="Riley R."/>
            <person name="Hilden K."/>
        </authorList>
    </citation>
    <scope>NUCLEOTIDE SEQUENCE [LARGE SCALE GENOMIC DNA]</scope>
    <source>
        <strain evidence="3 4">FBCC735</strain>
    </source>
</reference>
<evidence type="ECO:0000313" key="4">
    <source>
        <dbReference type="Proteomes" id="UP000184267"/>
    </source>
</evidence>
<name>A0A1M2VHT2_TRAPU</name>
<dbReference type="Proteomes" id="UP000184267">
    <property type="component" value="Unassembled WGS sequence"/>
</dbReference>
<dbReference type="EMBL" id="MNAD01001217">
    <property type="protein sequence ID" value="OJT07141.1"/>
    <property type="molecule type" value="Genomic_DNA"/>
</dbReference>
<evidence type="ECO:0000256" key="2">
    <source>
        <dbReference type="SAM" id="Phobius"/>
    </source>
</evidence>
<evidence type="ECO:0000256" key="1">
    <source>
        <dbReference type="SAM" id="MobiDB-lite"/>
    </source>
</evidence>
<keyword evidence="2" id="KW-0812">Transmembrane</keyword>
<gene>
    <name evidence="3" type="ORF">TRAPUB_2007</name>
</gene>
<accession>A0A1M2VHT2</accession>
<keyword evidence="4" id="KW-1185">Reference proteome</keyword>
<feature type="compositionally biased region" description="Polar residues" evidence="1">
    <location>
        <begin position="68"/>
        <end position="79"/>
    </location>
</feature>
<protein>
    <submittedName>
        <fullName evidence="3">Uncharacterized protein</fullName>
    </submittedName>
</protein>
<keyword evidence="2" id="KW-1133">Transmembrane helix</keyword>
<proteinExistence type="predicted"/>
<feature type="transmembrane region" description="Helical" evidence="2">
    <location>
        <begin position="38"/>
        <end position="58"/>
    </location>
</feature>
<keyword evidence="2" id="KW-0472">Membrane</keyword>